<evidence type="ECO:0000256" key="1">
    <source>
        <dbReference type="SAM" id="SignalP"/>
    </source>
</evidence>
<protein>
    <submittedName>
        <fullName evidence="2">Spore-associated protein A</fullName>
    </submittedName>
</protein>
<feature type="chain" id="PRO_5046635933" evidence="1">
    <location>
        <begin position="32"/>
        <end position="132"/>
    </location>
</feature>
<keyword evidence="1" id="KW-0732">Signal</keyword>
<keyword evidence="3" id="KW-1185">Reference proteome</keyword>
<feature type="signal peptide" evidence="1">
    <location>
        <begin position="1"/>
        <end position="31"/>
    </location>
</feature>
<name>A0ABW2FVM0_9ACTN</name>
<comment type="caution">
    <text evidence="2">The sequence shown here is derived from an EMBL/GenBank/DDBJ whole genome shotgun (WGS) entry which is preliminary data.</text>
</comment>
<dbReference type="RefSeq" id="WP_345708508.1">
    <property type="nucleotide sequence ID" value="NZ_BAABKV010000001.1"/>
</dbReference>
<dbReference type="EMBL" id="JBHTAJ010000029">
    <property type="protein sequence ID" value="MFC7181278.1"/>
    <property type="molecule type" value="Genomic_DNA"/>
</dbReference>
<organism evidence="2 3">
    <name type="scientific">Kitasatospora paranensis</name>
    <dbReference type="NCBI Taxonomy" id="258053"/>
    <lineage>
        <taxon>Bacteria</taxon>
        <taxon>Bacillati</taxon>
        <taxon>Actinomycetota</taxon>
        <taxon>Actinomycetes</taxon>
        <taxon>Kitasatosporales</taxon>
        <taxon>Streptomycetaceae</taxon>
        <taxon>Kitasatospora</taxon>
    </lineage>
</organism>
<proteinExistence type="predicted"/>
<dbReference type="Proteomes" id="UP001596435">
    <property type="component" value="Unassembled WGS sequence"/>
</dbReference>
<sequence>MLKGIRNLATGVAVLAATGAAVVAAPTAAHAASYNGACGSGYGVVDSMPVAGGTVYLTYDGFSNCVVTVTNTPGVANWTVAEIAISGGGWVPNSGNFTYYAGPVYVYGTAGQCVDWAGYLGTWATRYNSHCG</sequence>
<reference evidence="3" key="1">
    <citation type="journal article" date="2019" name="Int. J. Syst. Evol. Microbiol.">
        <title>The Global Catalogue of Microorganisms (GCM) 10K type strain sequencing project: providing services to taxonomists for standard genome sequencing and annotation.</title>
        <authorList>
            <consortium name="The Broad Institute Genomics Platform"/>
            <consortium name="The Broad Institute Genome Sequencing Center for Infectious Disease"/>
            <person name="Wu L."/>
            <person name="Ma J."/>
        </authorList>
    </citation>
    <scope>NUCLEOTIDE SEQUENCE [LARGE SCALE GENOMIC DNA]</scope>
    <source>
        <strain evidence="3">CGMCC 1.12859</strain>
    </source>
</reference>
<accession>A0ABW2FVM0</accession>
<evidence type="ECO:0000313" key="3">
    <source>
        <dbReference type="Proteomes" id="UP001596435"/>
    </source>
</evidence>
<evidence type="ECO:0000313" key="2">
    <source>
        <dbReference type="EMBL" id="MFC7181278.1"/>
    </source>
</evidence>
<gene>
    <name evidence="2" type="ORF">ACFQMG_17115</name>
</gene>